<feature type="domain" description="Bifunctional inhibitor/plant lipid transfer protein/seed storage helical" evidence="2">
    <location>
        <begin position="16"/>
        <end position="104"/>
    </location>
</feature>
<reference evidence="3" key="1">
    <citation type="submission" date="2021-01" db="UniProtKB">
        <authorList>
            <consortium name="EnsemblPlants"/>
        </authorList>
    </citation>
    <scope>IDENTIFICATION</scope>
</reference>
<dbReference type="AlphaFoldDB" id="A0A7N0U403"/>
<name>A0A7N0U403_KALFE</name>
<organism evidence="3 4">
    <name type="scientific">Kalanchoe fedtschenkoi</name>
    <name type="common">Lavender scallops</name>
    <name type="synonym">South American air plant</name>
    <dbReference type="NCBI Taxonomy" id="63787"/>
    <lineage>
        <taxon>Eukaryota</taxon>
        <taxon>Viridiplantae</taxon>
        <taxon>Streptophyta</taxon>
        <taxon>Embryophyta</taxon>
        <taxon>Tracheophyta</taxon>
        <taxon>Spermatophyta</taxon>
        <taxon>Magnoliopsida</taxon>
        <taxon>eudicotyledons</taxon>
        <taxon>Gunneridae</taxon>
        <taxon>Pentapetalae</taxon>
        <taxon>Saxifragales</taxon>
        <taxon>Crassulaceae</taxon>
        <taxon>Kalanchoe</taxon>
    </lineage>
</organism>
<dbReference type="InterPro" id="IPR036312">
    <property type="entry name" value="Bifun_inhib/LTP/seed_sf"/>
</dbReference>
<accession>A0A7N0U403</accession>
<dbReference type="Pfam" id="PF14368">
    <property type="entry name" value="LTP_2"/>
    <property type="match status" value="1"/>
</dbReference>
<proteinExistence type="predicted"/>
<keyword evidence="1" id="KW-0732">Signal</keyword>
<evidence type="ECO:0000313" key="4">
    <source>
        <dbReference type="Proteomes" id="UP000594263"/>
    </source>
</evidence>
<dbReference type="OMA" id="IEAMISM"/>
<dbReference type="Proteomes" id="UP000594263">
    <property type="component" value="Unplaced"/>
</dbReference>
<dbReference type="EnsemblPlants" id="Kaladp0053s0591.1.v1.1">
    <property type="protein sequence ID" value="Kaladp0053s0591.1.v1.1.CDS.1"/>
    <property type="gene ID" value="Kaladp0053s0591.v1.1"/>
</dbReference>
<dbReference type="PANTHER" id="PTHR33286:SF1">
    <property type="entry name" value="OS01G0800600 PROTEIN"/>
    <property type="match status" value="1"/>
</dbReference>
<protein>
    <recommendedName>
        <fullName evidence="2">Bifunctional inhibitor/plant lipid transfer protein/seed storage helical domain-containing protein</fullName>
    </recommendedName>
</protein>
<evidence type="ECO:0000256" key="1">
    <source>
        <dbReference type="SAM" id="SignalP"/>
    </source>
</evidence>
<dbReference type="Gene3D" id="1.10.110.10">
    <property type="entry name" value="Plant lipid-transfer and hydrophobic proteins"/>
    <property type="match status" value="1"/>
</dbReference>
<dbReference type="SUPFAM" id="SSF47699">
    <property type="entry name" value="Bifunctional inhibitor/lipid-transfer protein/seed storage 2S albumin"/>
    <property type="match status" value="1"/>
</dbReference>
<feature type="chain" id="PRO_5029620451" description="Bifunctional inhibitor/plant lipid transfer protein/seed storage helical domain-containing protein" evidence="1">
    <location>
        <begin position="26"/>
        <end position="108"/>
    </location>
</feature>
<dbReference type="Gramene" id="Kaladp0053s0591.1.v1.1">
    <property type="protein sequence ID" value="Kaladp0053s0591.1.v1.1.CDS.1"/>
    <property type="gene ID" value="Kaladp0053s0591.v1.1"/>
</dbReference>
<sequence>MATQVVTLTLISCVLISIQTQEVAAQCEGQLGEVVNNCLPYINFEANPIDVPSEDCCEAFGSLDVTCACNYLTKYPKSYGNVSRKNFVYAAVDCDRAPRHGNLCGIKY</sequence>
<dbReference type="PANTHER" id="PTHR33286">
    <property type="entry name" value="BIFUNCTIONAL INHIBITOR/LIPID-TRANSFER PROTEIN/SEED STORAGE 2S ALBUMIN SUPERFAMILY PROTEIN"/>
    <property type="match status" value="1"/>
</dbReference>
<evidence type="ECO:0000313" key="3">
    <source>
        <dbReference type="EnsemblPlants" id="Kaladp0053s0591.1.v1.1.CDS.1"/>
    </source>
</evidence>
<feature type="signal peptide" evidence="1">
    <location>
        <begin position="1"/>
        <end position="25"/>
    </location>
</feature>
<dbReference type="InterPro" id="IPR016140">
    <property type="entry name" value="Bifunc_inhib/LTP/seed_store"/>
</dbReference>
<evidence type="ECO:0000259" key="2">
    <source>
        <dbReference type="Pfam" id="PF14368"/>
    </source>
</evidence>
<keyword evidence="4" id="KW-1185">Reference proteome</keyword>